<dbReference type="Proteomes" id="UP000245720">
    <property type="component" value="Unassembled WGS sequence"/>
</dbReference>
<evidence type="ECO:0000313" key="1">
    <source>
        <dbReference type="EMBL" id="PWJ14019.1"/>
    </source>
</evidence>
<name>A0A315Y4R3_RUMFL</name>
<gene>
    <name evidence="1" type="ORF">IE37_00951</name>
</gene>
<dbReference type="EMBL" id="QGDI01000003">
    <property type="protein sequence ID" value="PWJ14019.1"/>
    <property type="molecule type" value="Genomic_DNA"/>
</dbReference>
<reference evidence="1 2" key="1">
    <citation type="submission" date="2018-05" db="EMBL/GenBank/DDBJ databases">
        <title>The Hungate 1000. A catalogue of reference genomes from the rumen microbiome.</title>
        <authorList>
            <person name="Kelly W."/>
        </authorList>
    </citation>
    <scope>NUCLEOTIDE SEQUENCE [LARGE SCALE GENOMIC DNA]</scope>
    <source>
        <strain evidence="1 2">SAb67</strain>
    </source>
</reference>
<proteinExistence type="predicted"/>
<sequence length="119" mass="13347">MNYDYYKTLIGEYINLGRSKERLLGEIGFPEELKLTVDGLTKAVDIIAAAAENSMKELVELSGLSMRAFAGKYMIPYRSMQNWCAEGKEARTPPDYLALLIGYELITELKVEGSDDVDI</sequence>
<evidence type="ECO:0000313" key="2">
    <source>
        <dbReference type="Proteomes" id="UP000245720"/>
    </source>
</evidence>
<protein>
    <submittedName>
        <fullName evidence="1">Uncharacterized protein</fullName>
    </submittedName>
</protein>
<comment type="caution">
    <text evidence="1">The sequence shown here is derived from an EMBL/GenBank/DDBJ whole genome shotgun (WGS) entry which is preliminary data.</text>
</comment>
<dbReference type="RefSeq" id="WP_109725806.1">
    <property type="nucleotide sequence ID" value="NZ_QGDI01000003.1"/>
</dbReference>
<dbReference type="AlphaFoldDB" id="A0A315Y4R3"/>
<accession>A0A315Y4R3</accession>
<organism evidence="1 2">
    <name type="scientific">Ruminococcus flavefaciens</name>
    <dbReference type="NCBI Taxonomy" id="1265"/>
    <lineage>
        <taxon>Bacteria</taxon>
        <taxon>Bacillati</taxon>
        <taxon>Bacillota</taxon>
        <taxon>Clostridia</taxon>
        <taxon>Eubacteriales</taxon>
        <taxon>Oscillospiraceae</taxon>
        <taxon>Ruminococcus</taxon>
    </lineage>
</organism>